<accession>A0A3G4ZQD6</accession>
<organism evidence="1">
    <name type="scientific">Barrevirus sp</name>
    <dbReference type="NCBI Taxonomy" id="2487763"/>
    <lineage>
        <taxon>Viruses</taxon>
        <taxon>Varidnaviria</taxon>
        <taxon>Bamfordvirae</taxon>
        <taxon>Nucleocytoviricota</taxon>
        <taxon>Megaviricetes</taxon>
        <taxon>Imitervirales</taxon>
        <taxon>Mimiviridae</taxon>
        <taxon>Klosneuvirinae</taxon>
    </lineage>
</organism>
<proteinExistence type="predicted"/>
<reference evidence="1" key="1">
    <citation type="submission" date="2018-10" db="EMBL/GenBank/DDBJ databases">
        <title>Hidden diversity of soil giant viruses.</title>
        <authorList>
            <person name="Schulz F."/>
            <person name="Alteio L."/>
            <person name="Goudeau D."/>
            <person name="Ryan E.M."/>
            <person name="Malmstrom R.R."/>
            <person name="Blanchard J."/>
            <person name="Woyke T."/>
        </authorList>
    </citation>
    <scope>NUCLEOTIDE SEQUENCE</scope>
    <source>
        <strain evidence="1">BAV1</strain>
    </source>
</reference>
<protein>
    <submittedName>
        <fullName evidence="1">Uncharacterized protein</fullName>
    </submittedName>
</protein>
<gene>
    <name evidence="1" type="ORF">Barrevirus11_17</name>
</gene>
<dbReference type="EMBL" id="MK072008">
    <property type="protein sequence ID" value="AYV77087.1"/>
    <property type="molecule type" value="Genomic_DNA"/>
</dbReference>
<sequence>MPPNVVPIVESGEFVSFEYIQYYKRFSYVALSCPNCNRDDIVDSESVSFSPANSQSSAWICPCSAQA</sequence>
<name>A0A3G4ZQD6_9VIRU</name>
<evidence type="ECO:0000313" key="1">
    <source>
        <dbReference type="EMBL" id="AYV77087.1"/>
    </source>
</evidence>